<evidence type="ECO:0000313" key="1">
    <source>
        <dbReference type="EMBL" id="KOF74216.1"/>
    </source>
</evidence>
<dbReference type="EMBL" id="KQ422794">
    <property type="protein sequence ID" value="KOF74216.1"/>
    <property type="molecule type" value="Genomic_DNA"/>
</dbReference>
<gene>
    <name evidence="1" type="ORF">OCBIM_22036596mg</name>
</gene>
<dbReference type="AlphaFoldDB" id="A0A0L8GB20"/>
<proteinExistence type="predicted"/>
<sequence length="73" mass="8230">MYVDLAVGSGGRDTCHICRMCIGDNLQFLSTLFAMCIEYDMVRNLVKCWPILLSCLQTNTLKVLVVRSVMRAV</sequence>
<reference evidence="1" key="1">
    <citation type="submission" date="2015-07" db="EMBL/GenBank/DDBJ databases">
        <title>MeaNS - Measles Nucleotide Surveillance Program.</title>
        <authorList>
            <person name="Tran T."/>
            <person name="Druce J."/>
        </authorList>
    </citation>
    <scope>NUCLEOTIDE SEQUENCE</scope>
    <source>
        <strain evidence="1">UCB-OBI-ISO-001</strain>
        <tissue evidence="1">Gonad</tissue>
    </source>
</reference>
<accession>A0A0L8GB20</accession>
<protein>
    <submittedName>
        <fullName evidence="1">Uncharacterized protein</fullName>
    </submittedName>
</protein>
<name>A0A0L8GB20_OCTBM</name>
<organism evidence="1">
    <name type="scientific">Octopus bimaculoides</name>
    <name type="common">California two-spotted octopus</name>
    <dbReference type="NCBI Taxonomy" id="37653"/>
    <lineage>
        <taxon>Eukaryota</taxon>
        <taxon>Metazoa</taxon>
        <taxon>Spiralia</taxon>
        <taxon>Lophotrochozoa</taxon>
        <taxon>Mollusca</taxon>
        <taxon>Cephalopoda</taxon>
        <taxon>Coleoidea</taxon>
        <taxon>Octopodiformes</taxon>
        <taxon>Octopoda</taxon>
        <taxon>Incirrata</taxon>
        <taxon>Octopodidae</taxon>
        <taxon>Octopus</taxon>
    </lineage>
</organism>